<keyword evidence="3" id="KW-0479">Metal-binding</keyword>
<dbReference type="InterPro" id="IPR052371">
    <property type="entry name" value="BFD-associated_ferredoxin"/>
</dbReference>
<sequence>MIVCLCHRISDRDIREAVRTGTRDFETLQDETCIARNCGCCEDCAVETFDEALAKHAASTSIAAVTNLPAAPVPAAPRRPVISLVPV</sequence>
<proteinExistence type="inferred from homology"/>
<dbReference type="Gene3D" id="1.10.10.1100">
    <property type="entry name" value="BFD-like [2Fe-2S]-binding domain"/>
    <property type="match status" value="1"/>
</dbReference>
<name>A0A848FE12_9BURK</name>
<reference evidence="10 11" key="1">
    <citation type="submission" date="2020-04" db="EMBL/GenBank/DDBJ databases">
        <title>Azohydromonas sp. isolated from soil.</title>
        <authorList>
            <person name="Dahal R.H."/>
        </authorList>
    </citation>
    <scope>NUCLEOTIDE SEQUENCE [LARGE SCALE GENOMIC DNA]</scope>
    <source>
        <strain evidence="10 11">G-1-1-14</strain>
    </source>
</reference>
<evidence type="ECO:0000256" key="7">
    <source>
        <dbReference type="ARBA" id="ARBA00039386"/>
    </source>
</evidence>
<keyword evidence="5" id="KW-0408">Iron</keyword>
<evidence type="ECO:0000256" key="2">
    <source>
        <dbReference type="ARBA" id="ARBA00022714"/>
    </source>
</evidence>
<dbReference type="PANTHER" id="PTHR37424:SF1">
    <property type="entry name" value="BACTERIOFERRITIN-ASSOCIATED FERREDOXIN"/>
    <property type="match status" value="1"/>
</dbReference>
<keyword evidence="4" id="KW-0249">Electron transport</keyword>
<dbReference type="GO" id="GO:0046872">
    <property type="term" value="F:metal ion binding"/>
    <property type="evidence" value="ECO:0007669"/>
    <property type="project" value="UniProtKB-KW"/>
</dbReference>
<keyword evidence="6" id="KW-0411">Iron-sulfur</keyword>
<dbReference type="InterPro" id="IPR041854">
    <property type="entry name" value="BFD-like_2Fe2S-bd_dom_sf"/>
</dbReference>
<dbReference type="InterPro" id="IPR007419">
    <property type="entry name" value="BFD-like_2Fe2S-bd_dom"/>
</dbReference>
<dbReference type="PANTHER" id="PTHR37424">
    <property type="entry name" value="BACTERIOFERRITIN-ASSOCIATED FERREDOXIN"/>
    <property type="match status" value="1"/>
</dbReference>
<evidence type="ECO:0000256" key="5">
    <source>
        <dbReference type="ARBA" id="ARBA00023004"/>
    </source>
</evidence>
<evidence type="ECO:0000256" key="6">
    <source>
        <dbReference type="ARBA" id="ARBA00023014"/>
    </source>
</evidence>
<keyword evidence="2" id="KW-0001">2Fe-2S</keyword>
<evidence type="ECO:0000256" key="8">
    <source>
        <dbReference type="ARBA" id="ARBA00046332"/>
    </source>
</evidence>
<evidence type="ECO:0000256" key="1">
    <source>
        <dbReference type="ARBA" id="ARBA00022448"/>
    </source>
</evidence>
<dbReference type="GO" id="GO:0051537">
    <property type="term" value="F:2 iron, 2 sulfur cluster binding"/>
    <property type="evidence" value="ECO:0007669"/>
    <property type="project" value="UniProtKB-KW"/>
</dbReference>
<gene>
    <name evidence="10" type="ORF">HHL10_26100</name>
</gene>
<dbReference type="RefSeq" id="WP_169163344.1">
    <property type="nucleotide sequence ID" value="NZ_JABBFW010000032.1"/>
</dbReference>
<evidence type="ECO:0000313" key="11">
    <source>
        <dbReference type="Proteomes" id="UP000574067"/>
    </source>
</evidence>
<accession>A0A848FE12</accession>
<keyword evidence="11" id="KW-1185">Reference proteome</keyword>
<dbReference type="AlphaFoldDB" id="A0A848FE12"/>
<protein>
    <recommendedName>
        <fullName evidence="7">Bacterioferritin-associated ferredoxin</fullName>
    </recommendedName>
</protein>
<dbReference type="EMBL" id="JABBFW010000032">
    <property type="protein sequence ID" value="NML18447.1"/>
    <property type="molecule type" value="Genomic_DNA"/>
</dbReference>
<comment type="similarity">
    <text evidence="8">Belongs to the Bfd family.</text>
</comment>
<evidence type="ECO:0000259" key="9">
    <source>
        <dbReference type="Pfam" id="PF04324"/>
    </source>
</evidence>
<dbReference type="Proteomes" id="UP000574067">
    <property type="component" value="Unassembled WGS sequence"/>
</dbReference>
<dbReference type="Pfam" id="PF04324">
    <property type="entry name" value="Fer2_BFD"/>
    <property type="match status" value="1"/>
</dbReference>
<evidence type="ECO:0000256" key="4">
    <source>
        <dbReference type="ARBA" id="ARBA00022982"/>
    </source>
</evidence>
<evidence type="ECO:0000256" key="3">
    <source>
        <dbReference type="ARBA" id="ARBA00022723"/>
    </source>
</evidence>
<evidence type="ECO:0000313" key="10">
    <source>
        <dbReference type="EMBL" id="NML18447.1"/>
    </source>
</evidence>
<feature type="domain" description="BFD-like [2Fe-2S]-binding" evidence="9">
    <location>
        <begin position="2"/>
        <end position="46"/>
    </location>
</feature>
<keyword evidence="1" id="KW-0813">Transport</keyword>
<organism evidence="10 11">
    <name type="scientific">Azohydromonas caseinilytica</name>
    <dbReference type="NCBI Taxonomy" id="2728836"/>
    <lineage>
        <taxon>Bacteria</taxon>
        <taxon>Pseudomonadati</taxon>
        <taxon>Pseudomonadota</taxon>
        <taxon>Betaproteobacteria</taxon>
        <taxon>Burkholderiales</taxon>
        <taxon>Sphaerotilaceae</taxon>
        <taxon>Azohydromonas</taxon>
    </lineage>
</organism>
<comment type="caution">
    <text evidence="10">The sequence shown here is derived from an EMBL/GenBank/DDBJ whole genome shotgun (WGS) entry which is preliminary data.</text>
</comment>